<proteinExistence type="predicted"/>
<reference evidence="1 2" key="1">
    <citation type="journal article" date="2018" name="Nat. Ecol. Evol.">
        <title>Shark genomes provide insights into elasmobranch evolution and the origin of vertebrates.</title>
        <authorList>
            <person name="Hara Y"/>
            <person name="Yamaguchi K"/>
            <person name="Onimaru K"/>
            <person name="Kadota M"/>
            <person name="Koyanagi M"/>
            <person name="Keeley SD"/>
            <person name="Tatsumi K"/>
            <person name="Tanaka K"/>
            <person name="Motone F"/>
            <person name="Kageyama Y"/>
            <person name="Nozu R"/>
            <person name="Adachi N"/>
            <person name="Nishimura O"/>
            <person name="Nakagawa R"/>
            <person name="Tanegashima C"/>
            <person name="Kiyatake I"/>
            <person name="Matsumoto R"/>
            <person name="Murakumo K"/>
            <person name="Nishida K"/>
            <person name="Terakita A"/>
            <person name="Kuratani S"/>
            <person name="Sato K"/>
            <person name="Hyodo S Kuraku.S."/>
        </authorList>
    </citation>
    <scope>NUCLEOTIDE SEQUENCE [LARGE SCALE GENOMIC DNA]</scope>
</reference>
<dbReference type="AlphaFoldDB" id="A0A401QEV2"/>
<dbReference type="OrthoDB" id="10604935at2759"/>
<dbReference type="STRING" id="75743.A0A401QEV2"/>
<dbReference type="EMBL" id="BFAA01053761">
    <property type="protein sequence ID" value="GCB83901.1"/>
    <property type="molecule type" value="Genomic_DNA"/>
</dbReference>
<comment type="caution">
    <text evidence="1">The sequence shown here is derived from an EMBL/GenBank/DDBJ whole genome shotgun (WGS) entry which is preliminary data.</text>
</comment>
<evidence type="ECO:0000313" key="1">
    <source>
        <dbReference type="EMBL" id="GCB83901.1"/>
    </source>
</evidence>
<organism evidence="1 2">
    <name type="scientific">Scyliorhinus torazame</name>
    <name type="common">Cloudy catshark</name>
    <name type="synonym">Catulus torazame</name>
    <dbReference type="NCBI Taxonomy" id="75743"/>
    <lineage>
        <taxon>Eukaryota</taxon>
        <taxon>Metazoa</taxon>
        <taxon>Chordata</taxon>
        <taxon>Craniata</taxon>
        <taxon>Vertebrata</taxon>
        <taxon>Chondrichthyes</taxon>
        <taxon>Elasmobranchii</taxon>
        <taxon>Galeomorphii</taxon>
        <taxon>Galeoidea</taxon>
        <taxon>Carcharhiniformes</taxon>
        <taxon>Scyliorhinidae</taxon>
        <taxon>Scyliorhinus</taxon>
    </lineage>
</organism>
<dbReference type="Proteomes" id="UP000288216">
    <property type="component" value="Unassembled WGS sequence"/>
</dbReference>
<name>A0A401QEV2_SCYTO</name>
<feature type="non-terminal residue" evidence="1">
    <location>
        <position position="84"/>
    </location>
</feature>
<protein>
    <submittedName>
        <fullName evidence="1">Uncharacterized protein</fullName>
    </submittedName>
</protein>
<keyword evidence="2" id="KW-1185">Reference proteome</keyword>
<sequence>MLVNIQQPLLKTESAMLLAAENKAETCQGDLSTLANVVTSLAHLSKSKDLSQSSADLSGIDALSNGDASLSEMQQDDQSASDIT</sequence>
<gene>
    <name evidence="1" type="ORF">scyTo_0024715</name>
</gene>
<accession>A0A401QEV2</accession>
<evidence type="ECO:0000313" key="2">
    <source>
        <dbReference type="Proteomes" id="UP000288216"/>
    </source>
</evidence>